<dbReference type="KEGG" id="plut:EI981_25270"/>
<dbReference type="EMBL" id="CP034346">
    <property type="protein sequence ID" value="AZS17405.1"/>
    <property type="molecule type" value="Genomic_DNA"/>
</dbReference>
<protein>
    <submittedName>
        <fullName evidence="1">Uncharacterized protein</fullName>
    </submittedName>
</protein>
<reference evidence="2" key="1">
    <citation type="submission" date="2018-12" db="EMBL/GenBank/DDBJ databases">
        <title>Complete genome sequence of Paenibacillus sp. MBLB1234.</title>
        <authorList>
            <person name="Nam Y.-D."/>
            <person name="Kang J."/>
            <person name="Chung W.-H."/>
            <person name="Park Y.S."/>
        </authorList>
    </citation>
    <scope>NUCLEOTIDE SEQUENCE [LARGE SCALE GENOMIC DNA]</scope>
    <source>
        <strain evidence="2">MBLB1234</strain>
    </source>
</reference>
<dbReference type="OrthoDB" id="9955210at2"/>
<organism evidence="1 2">
    <name type="scientific">Paenibacillus lutimineralis</name>
    <dbReference type="NCBI Taxonomy" id="2707005"/>
    <lineage>
        <taxon>Bacteria</taxon>
        <taxon>Bacillati</taxon>
        <taxon>Bacillota</taxon>
        <taxon>Bacilli</taxon>
        <taxon>Bacillales</taxon>
        <taxon>Paenibacillaceae</taxon>
        <taxon>Paenibacillus</taxon>
    </lineage>
</organism>
<gene>
    <name evidence="1" type="ORF">EI981_25270</name>
</gene>
<evidence type="ECO:0000313" key="1">
    <source>
        <dbReference type="EMBL" id="AZS17405.1"/>
    </source>
</evidence>
<keyword evidence="2" id="KW-1185">Reference proteome</keyword>
<dbReference type="RefSeq" id="WP_127002942.1">
    <property type="nucleotide sequence ID" value="NZ_CP034346.1"/>
</dbReference>
<dbReference type="Proteomes" id="UP000270678">
    <property type="component" value="Chromosome"/>
</dbReference>
<accession>A0A3Q9IC08</accession>
<dbReference type="AlphaFoldDB" id="A0A3Q9IC08"/>
<name>A0A3Q9IC08_9BACL</name>
<sequence length="62" mass="6963">MARMSTQEEVKQSILDLRKIYSELSDERFAARYSKKYRVPVSAVMGVLEQSGGVSHGADRTV</sequence>
<proteinExistence type="predicted"/>
<evidence type="ECO:0000313" key="2">
    <source>
        <dbReference type="Proteomes" id="UP000270678"/>
    </source>
</evidence>